<reference evidence="1 2" key="1">
    <citation type="submission" date="2023-06" db="EMBL/GenBank/DDBJ databases">
        <title>Draft genome sequence of Novosphingobium sp. strain IK01.</title>
        <authorList>
            <person name="Hatamoto M."/>
            <person name="Ikarashi T."/>
            <person name="Yamaguchi T."/>
        </authorList>
    </citation>
    <scope>NUCLEOTIDE SEQUENCE [LARGE SCALE GENOMIC DNA]</scope>
    <source>
        <strain evidence="1 2">IK01</strain>
    </source>
</reference>
<dbReference type="Proteomes" id="UP001187221">
    <property type="component" value="Unassembled WGS sequence"/>
</dbReference>
<keyword evidence="2" id="KW-1185">Reference proteome</keyword>
<dbReference type="RefSeq" id="WP_317973804.1">
    <property type="nucleotide sequence ID" value="NZ_BTFW01000001.1"/>
</dbReference>
<sequence>MQMRDDIRRELMPLLKTDFQWKKDQGEWLQGGKCPECDGREVYARAESPWVLKCGRANRCGWEASIRDLYPEVFDTWSKRFKKTPENPHAAADAYLTDARGLNLMGMRDAYSQEYFRDEGRGIGSATVRFPLPGGSWWERLIDQPGRFDRKAHFAPRKSYKGQAWFRPDLTMEDFANATSIWFAEGIFNAWALEQAGQRAASTMSSNNYPSEFLRQLRTHIAASDKPHRSPKIIFAFDVGPAGTKGNRDFVKQARNDRWDASAALPMGEDEAGKELDWNDLLRLDRLGESHRADYLWHGQVLLAQSAQEKAYLIWEKHRWNSFHFNFGNRTYWCSIDISVVQEKIDEYRRGRTRELKDIDSREEAIIRMEASREALGVEEIANCAFRVLYRQRDEATDETKFFLDIRYPSSKRAPVKGDFTAAQLRKSSNFEDRLFAFGGVWTGNVAQLTRILQHQTPDLPDVRPLGFTGYCREAKAYVFGQLAVANGRVFRPNDDDFFQIGKQAIKLGTSERLLDIEYDADRLDTSWLADLWTAYGAKGLVCLSFFFGSLFAEQVRTEMKSFPFLEMHGLPGTGKTTLVEFLWKLLGRENYEGFDPAKATPAAMARNLGKVGNLPVVLIEGDRREEASHARKFEWEELKTAYNGRTVRARGVRNGGMETFEPPFRGAIVIEQNEPVNASRAVLERIMSLGFDMTGWSAQTKASAERLEQWPIETVSGFIVHAAKRENEVMARFRQAFAQYEEELLAMPGIRTNRLAKTHGQLLAFLDALRALLPITDEQQAATAKFIVDMAIERQLAVNSEDPIVTLFWERFDYLEENEDPAAPSGHINHHRRHAEGIIAVRLNEMEARCAEKRLELPTHAELIRALKTSKNRRFVEQTAVNSRNEGVPPVRCWVFHDRSRATAPHS</sequence>
<dbReference type="EMBL" id="BTFW01000001">
    <property type="protein sequence ID" value="GMM59980.1"/>
    <property type="molecule type" value="Genomic_DNA"/>
</dbReference>
<protein>
    <submittedName>
        <fullName evidence="1">Toprim domain-containing protein</fullName>
    </submittedName>
</protein>
<evidence type="ECO:0000313" key="1">
    <source>
        <dbReference type="EMBL" id="GMM59980.1"/>
    </source>
</evidence>
<proteinExistence type="predicted"/>
<gene>
    <name evidence="1" type="ORF">NUTIK01_07570</name>
</gene>
<organism evidence="1 2">
    <name type="scientific">Novosphingobium pituita</name>
    <dbReference type="NCBI Taxonomy" id="3056842"/>
    <lineage>
        <taxon>Bacteria</taxon>
        <taxon>Pseudomonadati</taxon>
        <taxon>Pseudomonadota</taxon>
        <taxon>Alphaproteobacteria</taxon>
        <taxon>Sphingomonadales</taxon>
        <taxon>Sphingomonadaceae</taxon>
        <taxon>Novosphingobium</taxon>
    </lineage>
</organism>
<evidence type="ECO:0000313" key="2">
    <source>
        <dbReference type="Proteomes" id="UP001187221"/>
    </source>
</evidence>
<dbReference type="Gene3D" id="3.40.1360.10">
    <property type="match status" value="1"/>
</dbReference>
<name>A0ABQ6P421_9SPHN</name>
<comment type="caution">
    <text evidence="1">The sequence shown here is derived from an EMBL/GenBank/DDBJ whole genome shotgun (WGS) entry which is preliminary data.</text>
</comment>
<accession>A0ABQ6P421</accession>